<dbReference type="PANTHER" id="PTHR42790:SF1">
    <property type="entry name" value="AROMATIC AMINO ACID AMINOTRANSFERASE, HYPOTHETICAL (EUROFUNG)"/>
    <property type="match status" value="1"/>
</dbReference>
<dbReference type="InterPro" id="IPR050859">
    <property type="entry name" value="Class-I_PLP-dep_aminotransf"/>
</dbReference>
<evidence type="ECO:0000256" key="5">
    <source>
        <dbReference type="ARBA" id="ARBA00022898"/>
    </source>
</evidence>
<dbReference type="SUPFAM" id="SSF53383">
    <property type="entry name" value="PLP-dependent transferases"/>
    <property type="match status" value="1"/>
</dbReference>
<feature type="compositionally biased region" description="Basic and acidic residues" evidence="6">
    <location>
        <begin position="16"/>
        <end position="30"/>
    </location>
</feature>
<comment type="similarity">
    <text evidence="2">Belongs to the class-I pyridoxal-phosphate-dependent aminotransferase family.</text>
</comment>
<accession>A0A2D3V1G9</accession>
<dbReference type="GeneID" id="35602628"/>
<gene>
    <name evidence="8" type="ORF">RCC_07513</name>
</gene>
<evidence type="ECO:0000313" key="8">
    <source>
        <dbReference type="EMBL" id="CZT21648.1"/>
    </source>
</evidence>
<organism evidence="8 9">
    <name type="scientific">Ramularia collo-cygni</name>
    <dbReference type="NCBI Taxonomy" id="112498"/>
    <lineage>
        <taxon>Eukaryota</taxon>
        <taxon>Fungi</taxon>
        <taxon>Dikarya</taxon>
        <taxon>Ascomycota</taxon>
        <taxon>Pezizomycotina</taxon>
        <taxon>Dothideomycetes</taxon>
        <taxon>Dothideomycetidae</taxon>
        <taxon>Mycosphaerellales</taxon>
        <taxon>Mycosphaerellaceae</taxon>
        <taxon>Ramularia</taxon>
    </lineage>
</organism>
<dbReference type="CDD" id="cd00609">
    <property type="entry name" value="AAT_like"/>
    <property type="match status" value="1"/>
</dbReference>
<protein>
    <submittedName>
        <fullName evidence="8">Related to aromatic amino acid aminotransferase 1</fullName>
    </submittedName>
</protein>
<dbReference type="OrthoDB" id="691673at2759"/>
<proteinExistence type="inferred from homology"/>
<dbReference type="EMBL" id="FJUY01000011">
    <property type="protein sequence ID" value="CZT21648.1"/>
    <property type="molecule type" value="Genomic_DNA"/>
</dbReference>
<dbReference type="Gene3D" id="3.40.640.10">
    <property type="entry name" value="Type I PLP-dependent aspartate aminotransferase-like (Major domain)"/>
    <property type="match status" value="1"/>
</dbReference>
<evidence type="ECO:0000256" key="3">
    <source>
        <dbReference type="ARBA" id="ARBA00022576"/>
    </source>
</evidence>
<keyword evidence="5" id="KW-0663">Pyridoxal phosphate</keyword>
<comment type="cofactor">
    <cofactor evidence="1">
        <name>pyridoxal 5'-phosphate</name>
        <dbReference type="ChEBI" id="CHEBI:597326"/>
    </cofactor>
</comment>
<evidence type="ECO:0000256" key="6">
    <source>
        <dbReference type="SAM" id="MobiDB-lite"/>
    </source>
</evidence>
<keyword evidence="3 8" id="KW-0032">Aminotransferase</keyword>
<evidence type="ECO:0000256" key="4">
    <source>
        <dbReference type="ARBA" id="ARBA00022679"/>
    </source>
</evidence>
<dbReference type="GO" id="GO:1901605">
    <property type="term" value="P:alpha-amino acid metabolic process"/>
    <property type="evidence" value="ECO:0007669"/>
    <property type="project" value="TreeGrafter"/>
</dbReference>
<dbReference type="InterPro" id="IPR004839">
    <property type="entry name" value="Aminotransferase_I/II_large"/>
</dbReference>
<dbReference type="GO" id="GO:0008483">
    <property type="term" value="F:transaminase activity"/>
    <property type="evidence" value="ECO:0007669"/>
    <property type="project" value="UniProtKB-KW"/>
</dbReference>
<dbReference type="AlphaFoldDB" id="A0A2D3V1G9"/>
<dbReference type="STRING" id="112498.A0A2D3V1G9"/>
<evidence type="ECO:0000256" key="2">
    <source>
        <dbReference type="ARBA" id="ARBA00007441"/>
    </source>
</evidence>
<evidence type="ECO:0000313" key="9">
    <source>
        <dbReference type="Proteomes" id="UP000225277"/>
    </source>
</evidence>
<dbReference type="GO" id="GO:0030170">
    <property type="term" value="F:pyridoxal phosphate binding"/>
    <property type="evidence" value="ECO:0007669"/>
    <property type="project" value="InterPro"/>
</dbReference>
<dbReference type="Proteomes" id="UP000225277">
    <property type="component" value="Unassembled WGS sequence"/>
</dbReference>
<evidence type="ECO:0000259" key="7">
    <source>
        <dbReference type="Pfam" id="PF00155"/>
    </source>
</evidence>
<feature type="region of interest" description="Disordered" evidence="6">
    <location>
        <begin position="1"/>
        <end position="31"/>
    </location>
</feature>
<dbReference type="Pfam" id="PF00155">
    <property type="entry name" value="Aminotran_1_2"/>
    <property type="match status" value="1"/>
</dbReference>
<name>A0A2D3V1G9_9PEZI</name>
<dbReference type="RefSeq" id="XP_023628537.1">
    <property type="nucleotide sequence ID" value="XM_023772769.1"/>
</dbReference>
<dbReference type="InterPro" id="IPR015421">
    <property type="entry name" value="PyrdxlP-dep_Trfase_major"/>
</dbReference>
<dbReference type="PANTHER" id="PTHR42790">
    <property type="entry name" value="AMINOTRANSFERASE"/>
    <property type="match status" value="1"/>
</dbReference>
<keyword evidence="9" id="KW-1185">Reference proteome</keyword>
<reference evidence="8 9" key="1">
    <citation type="submission" date="2016-03" db="EMBL/GenBank/DDBJ databases">
        <authorList>
            <person name="Ploux O."/>
        </authorList>
    </citation>
    <scope>NUCLEOTIDE SEQUENCE [LARGE SCALE GENOMIC DNA]</scope>
    <source>
        <strain evidence="8 9">URUG2</strain>
    </source>
</reference>
<dbReference type="InterPro" id="IPR015424">
    <property type="entry name" value="PyrdxlP-dep_Trfase"/>
</dbReference>
<evidence type="ECO:0000256" key="1">
    <source>
        <dbReference type="ARBA" id="ARBA00001933"/>
    </source>
</evidence>
<keyword evidence="4 8" id="KW-0808">Transferase</keyword>
<sequence length="641" mass="72665">MIEGALNPVDSLKPTADMHDQRAPPKDLLHHLSRTTASREASSMKMFYKYFALPGIGQLAGGLPNNHYFPFDTLEAKVARPDRWEPTPNRPVDPPSSASEALAALSLRSNDKKDKSKIASNPLGQPQSALVVPHTIEQPNPVKKIDLASALQYGTAQGYPPLYYFIRQFTRDHMHPNCPYKGGPEVVLTCGNTDGFGKCLQAFNNEWSEDKDWVRDREGLLVEEFAYMNAVQAAKPRGMNIVPVGIDDEGMRADGKGGLKEVLENWDPKQGKRPHLMYTVTMGQNPTSGVLSLQRRRDIYALCSKYDIIIIEDDPYWYLQFPSATAKNTTTTTSEPSNTSFNPDIAMFANAEPRPTEWKSSGYPFLDSLVPSYISVDTDGRVVRLDTFSKTVAPGCRLGWITAQPELIERILRITETSTQQPSGFVQSIIAELVLGPEHKGLAEQKKKLPVMQGWKGDGWVRWLEGLRGNYERRMNSLCHVLEDGKFLVKSGRRNSLDSDDDEWSVIEKTQLYSFDWPVGGMFIWWKIHFESHPLFHIYREDPERFSHAFWIWLTTEPYRVLVAPGTMFSPSEEIRKRDGWKFFRICFAAIEEEELVGTGERLVDAVGAFWRVKDRRVIERLLEEDESGLREGMRGLIGPC</sequence>
<feature type="domain" description="Aminotransferase class I/classII large" evidence="7">
    <location>
        <begin position="217"/>
        <end position="440"/>
    </location>
</feature>